<dbReference type="GO" id="GO:0004169">
    <property type="term" value="F:dolichyl-phosphate-mannose-protein mannosyltransferase activity"/>
    <property type="evidence" value="ECO:0007669"/>
    <property type="project" value="UniProtKB-EC"/>
</dbReference>
<feature type="transmembrane region" description="Helical" evidence="8">
    <location>
        <begin position="168"/>
        <end position="200"/>
    </location>
</feature>
<feature type="transmembrane region" description="Helical" evidence="8">
    <location>
        <begin position="12"/>
        <end position="36"/>
    </location>
</feature>
<evidence type="ECO:0000256" key="6">
    <source>
        <dbReference type="ARBA" id="ARBA00022989"/>
    </source>
</evidence>
<comment type="subcellular location">
    <subcellularLocation>
        <location evidence="1">Cell membrane</location>
        <topology evidence="1">Multi-pass membrane protein</topology>
    </subcellularLocation>
</comment>
<organism evidence="10 11">
    <name type="scientific">Megasphaera micronuciformis F0359</name>
    <dbReference type="NCBI Taxonomy" id="706434"/>
    <lineage>
        <taxon>Bacteria</taxon>
        <taxon>Bacillati</taxon>
        <taxon>Bacillota</taxon>
        <taxon>Negativicutes</taxon>
        <taxon>Veillonellales</taxon>
        <taxon>Veillonellaceae</taxon>
        <taxon>Megasphaera</taxon>
    </lineage>
</organism>
<dbReference type="InterPro" id="IPR038731">
    <property type="entry name" value="RgtA/B/C-like"/>
</dbReference>
<feature type="transmembrane region" description="Helical" evidence="8">
    <location>
        <begin position="264"/>
        <end position="284"/>
    </location>
</feature>
<dbReference type="GO" id="GO:0010041">
    <property type="term" value="P:response to iron(III) ion"/>
    <property type="evidence" value="ECO:0007669"/>
    <property type="project" value="TreeGrafter"/>
</dbReference>
<dbReference type="PANTHER" id="PTHR33908:SF3">
    <property type="entry name" value="UNDECAPRENYL PHOSPHATE-ALPHA-4-AMINO-4-DEOXY-L-ARABINOSE ARABINOSYL TRANSFERASE"/>
    <property type="match status" value="1"/>
</dbReference>
<gene>
    <name evidence="10" type="ORF">HMPREF9429_00936</name>
</gene>
<evidence type="ECO:0000313" key="10">
    <source>
        <dbReference type="EMBL" id="EFQ04332.1"/>
    </source>
</evidence>
<dbReference type="EC" id="2.4.1.109" evidence="10"/>
<dbReference type="RefSeq" id="WP_006941969.1">
    <property type="nucleotide sequence ID" value="NZ_GL538208.1"/>
</dbReference>
<feature type="transmembrane region" description="Helical" evidence="8">
    <location>
        <begin position="327"/>
        <end position="344"/>
    </location>
</feature>
<evidence type="ECO:0000256" key="3">
    <source>
        <dbReference type="ARBA" id="ARBA00022676"/>
    </source>
</evidence>
<dbReference type="InterPro" id="IPR050297">
    <property type="entry name" value="LipidA_mod_glycosyltrf_83"/>
</dbReference>
<dbReference type="STRING" id="706434.HMPREF9429_00936"/>
<accession>E2ZBV4</accession>
<feature type="transmembrane region" description="Helical" evidence="8">
    <location>
        <begin position="353"/>
        <end position="372"/>
    </location>
</feature>
<proteinExistence type="predicted"/>
<keyword evidence="5 8" id="KW-0812">Transmembrane</keyword>
<keyword evidence="2" id="KW-1003">Cell membrane</keyword>
<dbReference type="GO" id="GO:0005886">
    <property type="term" value="C:plasma membrane"/>
    <property type="evidence" value="ECO:0007669"/>
    <property type="project" value="UniProtKB-SubCell"/>
</dbReference>
<sequence length="490" mass="56998">MNNMKQQIHRIFQHHILLVSGIWCFLLYFTGIWLLAVTDPVEVNYAETAKEMLLSGDWVSPRIYGNYWYDKPAFFYWQLLAAFKLFGIHDFSARIFPALTALTGVFVAYKFGCYLHDIKTGLVGAFILATSLEYWYLGHAIVTDMTLFVSTSVCLFFFYIYYEEDKPLYLYGAFVSAAIGVLTKGPVGFVLPGLIILIFLLWERKPSYFIRWHLWSGLLLCIILVLLWYVPMYNLHGTAFTETFLGTHNLLRATVPEHPQNNVIYYYAVVWIGGFFPWSLWALYEMIKSVKHKGLHLPRQSRERFLWVWLAVVFVFYQGMASKYLTYTFPMLMPSALLLAPYAIKRERVVRNTVILISLLFITGLFICIAPLTHRYSAEDQVPLLQSLTTEDTLILSYGMRYPASIVYYSGHRVERLETRETVETERPQEMTWKDTNVMPFRAIEDIPDNRDILIISDETGDAVKSGELPGKWKEVGRQGRFTFFKRIHT</sequence>
<evidence type="ECO:0000256" key="7">
    <source>
        <dbReference type="ARBA" id="ARBA00023136"/>
    </source>
</evidence>
<evidence type="ECO:0000256" key="1">
    <source>
        <dbReference type="ARBA" id="ARBA00004651"/>
    </source>
</evidence>
<reference evidence="10 11" key="1">
    <citation type="submission" date="2010-08" db="EMBL/GenBank/DDBJ databases">
        <authorList>
            <person name="Weinstock G."/>
            <person name="Sodergren E."/>
            <person name="Clifton S."/>
            <person name="Fulton L."/>
            <person name="Fulton B."/>
            <person name="Courtney L."/>
            <person name="Fronick C."/>
            <person name="Harrison M."/>
            <person name="Strong C."/>
            <person name="Farmer C."/>
            <person name="Delahaunty K."/>
            <person name="Markovic C."/>
            <person name="Hall O."/>
            <person name="Minx P."/>
            <person name="Tomlinson C."/>
            <person name="Mitreva M."/>
            <person name="Hou S."/>
            <person name="Chen J."/>
            <person name="Wollam A."/>
            <person name="Pepin K.H."/>
            <person name="Johnson M."/>
            <person name="Bhonagiri V."/>
            <person name="Zhang X."/>
            <person name="Suruliraj S."/>
            <person name="Warren W."/>
            <person name="Chinwalla A."/>
            <person name="Mardis E.R."/>
            <person name="Wilson R.K."/>
        </authorList>
    </citation>
    <scope>NUCLEOTIDE SEQUENCE [LARGE SCALE GENOMIC DNA]</scope>
    <source>
        <strain evidence="10 11">F0359</strain>
    </source>
</reference>
<dbReference type="Pfam" id="PF13231">
    <property type="entry name" value="PMT_2"/>
    <property type="match status" value="1"/>
</dbReference>
<keyword evidence="11" id="KW-1185">Reference proteome</keyword>
<dbReference type="eggNOG" id="COG1807">
    <property type="taxonomic scope" value="Bacteria"/>
</dbReference>
<dbReference type="GO" id="GO:0009103">
    <property type="term" value="P:lipopolysaccharide biosynthetic process"/>
    <property type="evidence" value="ECO:0007669"/>
    <property type="project" value="UniProtKB-ARBA"/>
</dbReference>
<keyword evidence="3 10" id="KW-0328">Glycosyltransferase</keyword>
<evidence type="ECO:0000256" key="4">
    <source>
        <dbReference type="ARBA" id="ARBA00022679"/>
    </source>
</evidence>
<evidence type="ECO:0000256" key="2">
    <source>
        <dbReference type="ARBA" id="ARBA00022475"/>
    </source>
</evidence>
<keyword evidence="6 8" id="KW-1133">Transmembrane helix</keyword>
<keyword evidence="7 8" id="KW-0472">Membrane</keyword>
<dbReference type="AlphaFoldDB" id="E2ZBV4"/>
<name>E2ZBV4_9FIRM</name>
<evidence type="ECO:0000313" key="11">
    <source>
        <dbReference type="Proteomes" id="UP000003195"/>
    </source>
</evidence>
<feature type="transmembrane region" description="Helical" evidence="8">
    <location>
        <begin position="212"/>
        <end position="230"/>
    </location>
</feature>
<dbReference type="HOGENOM" id="CLU_019200_0_2_9"/>
<evidence type="ECO:0000256" key="8">
    <source>
        <dbReference type="SAM" id="Phobius"/>
    </source>
</evidence>
<evidence type="ECO:0000259" key="9">
    <source>
        <dbReference type="Pfam" id="PF13231"/>
    </source>
</evidence>
<dbReference type="Proteomes" id="UP000003195">
    <property type="component" value="Unassembled WGS sequence"/>
</dbReference>
<protein>
    <submittedName>
        <fullName evidence="10">Dolichyl-phosphate-mannose-protein mannosyltransferase</fullName>
        <ecNumber evidence="10">2.4.1.109</ecNumber>
    </submittedName>
</protein>
<dbReference type="PANTHER" id="PTHR33908">
    <property type="entry name" value="MANNOSYLTRANSFERASE YKCB-RELATED"/>
    <property type="match status" value="1"/>
</dbReference>
<comment type="caution">
    <text evidence="10">The sequence shown here is derived from an EMBL/GenBank/DDBJ whole genome shotgun (WGS) entry which is preliminary data.</text>
</comment>
<feature type="transmembrane region" description="Helical" evidence="8">
    <location>
        <begin position="95"/>
        <end position="112"/>
    </location>
</feature>
<feature type="transmembrane region" description="Helical" evidence="8">
    <location>
        <begin position="144"/>
        <end position="162"/>
    </location>
</feature>
<dbReference type="OrthoDB" id="9775035at2"/>
<keyword evidence="4 10" id="KW-0808">Transferase</keyword>
<dbReference type="GO" id="GO:0016763">
    <property type="term" value="F:pentosyltransferase activity"/>
    <property type="evidence" value="ECO:0007669"/>
    <property type="project" value="TreeGrafter"/>
</dbReference>
<evidence type="ECO:0000256" key="5">
    <source>
        <dbReference type="ARBA" id="ARBA00022692"/>
    </source>
</evidence>
<feature type="transmembrane region" description="Helical" evidence="8">
    <location>
        <begin position="305"/>
        <end position="321"/>
    </location>
</feature>
<dbReference type="EMBL" id="AECS01000036">
    <property type="protein sequence ID" value="EFQ04332.1"/>
    <property type="molecule type" value="Genomic_DNA"/>
</dbReference>
<feature type="domain" description="Glycosyltransferase RgtA/B/C/D-like" evidence="9">
    <location>
        <begin position="70"/>
        <end position="228"/>
    </location>
</feature>